<keyword evidence="1" id="KW-0175">Coiled coil</keyword>
<dbReference type="KEGG" id="csq:CSCA_2724"/>
<dbReference type="STRING" id="1548.CSCA_2724"/>
<dbReference type="Proteomes" id="UP000033115">
    <property type="component" value="Chromosome"/>
</dbReference>
<proteinExistence type="predicted"/>
<reference evidence="3 4" key="1">
    <citation type="journal article" date="2015" name="J. Biotechnol.">
        <title>Complete genome sequence of a malodorant-producing acetogen, Clostridium scatologenes ATCC 25775(T).</title>
        <authorList>
            <person name="Zhu Z."/>
            <person name="Guo T."/>
            <person name="Zheng H."/>
            <person name="Song T."/>
            <person name="Ouyang P."/>
            <person name="Xie J."/>
        </authorList>
    </citation>
    <scope>NUCLEOTIDE SEQUENCE [LARGE SCALE GENOMIC DNA]</scope>
    <source>
        <strain evidence="3 4">ATCC 25775</strain>
    </source>
</reference>
<evidence type="ECO:0000313" key="3">
    <source>
        <dbReference type="EMBL" id="AKA69849.1"/>
    </source>
</evidence>
<evidence type="ECO:0000256" key="1">
    <source>
        <dbReference type="SAM" id="Coils"/>
    </source>
</evidence>
<feature type="coiled-coil region" evidence="1">
    <location>
        <begin position="174"/>
        <end position="228"/>
    </location>
</feature>
<name>A0A0E3K0C3_CLOSL</name>
<accession>A0A0E3K0C3</accession>
<evidence type="ECO:0000259" key="2">
    <source>
        <dbReference type="Pfam" id="PF10668"/>
    </source>
</evidence>
<gene>
    <name evidence="3" type="ORF">CSCA_2724</name>
</gene>
<dbReference type="NCBIfam" id="NF040601">
    <property type="entry name" value="TerS_not_xtmA"/>
    <property type="match status" value="1"/>
</dbReference>
<evidence type="ECO:0000313" key="4">
    <source>
        <dbReference type="Proteomes" id="UP000033115"/>
    </source>
</evidence>
<dbReference type="RefSeq" id="WP_029161557.1">
    <property type="nucleotide sequence ID" value="NZ_CP009933.1"/>
</dbReference>
<dbReference type="Pfam" id="PF10668">
    <property type="entry name" value="Phage_terminase"/>
    <property type="match status" value="1"/>
</dbReference>
<feature type="domain" description="PBSX phage terminase small subunit-like N-terminal" evidence="2">
    <location>
        <begin position="1"/>
        <end position="53"/>
    </location>
</feature>
<organism evidence="3 4">
    <name type="scientific">Clostridium scatologenes</name>
    <dbReference type="NCBI Taxonomy" id="1548"/>
    <lineage>
        <taxon>Bacteria</taxon>
        <taxon>Bacillati</taxon>
        <taxon>Bacillota</taxon>
        <taxon>Clostridia</taxon>
        <taxon>Eubacteriales</taxon>
        <taxon>Clostridiaceae</taxon>
        <taxon>Clostridium</taxon>
    </lineage>
</organism>
<protein>
    <recommendedName>
        <fullName evidence="2">PBSX phage terminase small subunit-like N-terminal domain-containing protein</fullName>
    </recommendedName>
</protein>
<sequence>MPKQRSPNSIRAEQMYINGNGKVELLDIAQKLKIPYGTIRSWKSRYRWDNKLNEVLEKERMKIKCNTINDKYAKGAPKGNKNAEKHGFFSKIFPPETLDIVQDIIVKNPLDMLWENIIIQYTAIARSQKIMNVKNQEDLTKVLKKQKEFNRNTSEGLEEEYELQFAWDKQAAFLQAQSKAMKTLESMIKQYDELLRSNLATEEQKLRIEKLKIDINNVNSGNNDINKEGINEFIKATTMSECEIKSLFKDDANEEKETE</sequence>
<dbReference type="AlphaFoldDB" id="A0A0E3K0C3"/>
<dbReference type="HOGENOM" id="CLU_084751_1_1_9"/>
<dbReference type="InterPro" id="IPR018925">
    <property type="entry name" value="XtmA-like_N"/>
</dbReference>
<keyword evidence="4" id="KW-1185">Reference proteome</keyword>
<dbReference type="EMBL" id="CP009933">
    <property type="protein sequence ID" value="AKA69849.1"/>
    <property type="molecule type" value="Genomic_DNA"/>
</dbReference>